<accession>A0ABQ1S5F0</accession>
<name>A0ABQ1S5F0_9MICO</name>
<reference evidence="2" key="1">
    <citation type="journal article" date="2019" name="Int. J. Syst. Evol. Microbiol.">
        <title>The Global Catalogue of Microorganisms (GCM) 10K type strain sequencing project: providing services to taxonomists for standard genome sequencing and annotation.</title>
        <authorList>
            <consortium name="The Broad Institute Genomics Platform"/>
            <consortium name="The Broad Institute Genome Sequencing Center for Infectious Disease"/>
            <person name="Wu L."/>
            <person name="Ma J."/>
        </authorList>
    </citation>
    <scope>NUCLEOTIDE SEQUENCE [LARGE SCALE GENOMIC DNA]</scope>
    <source>
        <strain evidence="2">CCM 7640</strain>
    </source>
</reference>
<dbReference type="EMBL" id="BMCM01000008">
    <property type="protein sequence ID" value="GGD90081.1"/>
    <property type="molecule type" value="Genomic_DNA"/>
</dbReference>
<evidence type="ECO:0000313" key="2">
    <source>
        <dbReference type="Proteomes" id="UP000629365"/>
    </source>
</evidence>
<protein>
    <submittedName>
        <fullName evidence="1">Uncharacterized protein</fullName>
    </submittedName>
</protein>
<evidence type="ECO:0000313" key="1">
    <source>
        <dbReference type="EMBL" id="GGD90081.1"/>
    </source>
</evidence>
<sequence>MEPTVVWSEDGESWLFLTFGSSTCPNEPRDIRETGERAFEVTLEAAGGFSCTADIGPAMYKVPAPVSPGAPVTVDLGYGVTVTL</sequence>
<organism evidence="1 2">
    <name type="scientific">Microbacterium murale</name>
    <dbReference type="NCBI Taxonomy" id="1081040"/>
    <lineage>
        <taxon>Bacteria</taxon>
        <taxon>Bacillati</taxon>
        <taxon>Actinomycetota</taxon>
        <taxon>Actinomycetes</taxon>
        <taxon>Micrococcales</taxon>
        <taxon>Microbacteriaceae</taxon>
        <taxon>Microbacterium</taxon>
    </lineage>
</organism>
<keyword evidence="2" id="KW-1185">Reference proteome</keyword>
<proteinExistence type="predicted"/>
<dbReference type="Proteomes" id="UP000629365">
    <property type="component" value="Unassembled WGS sequence"/>
</dbReference>
<comment type="caution">
    <text evidence="1">The sequence shown here is derived from an EMBL/GenBank/DDBJ whole genome shotgun (WGS) entry which is preliminary data.</text>
</comment>
<gene>
    <name evidence="1" type="ORF">GCM10007269_35860</name>
</gene>